<evidence type="ECO:0000256" key="1">
    <source>
        <dbReference type="SAM" id="Coils"/>
    </source>
</evidence>
<dbReference type="OrthoDB" id="2141925at2759"/>
<evidence type="ECO:0000256" key="2">
    <source>
        <dbReference type="SAM" id="MobiDB-lite"/>
    </source>
</evidence>
<reference evidence="5" key="1">
    <citation type="submission" date="2017-10" db="EMBL/GenBank/DDBJ databases">
        <title>Rapid genome shrinkage in a self-fertile nematode reveals novel sperm competition proteins.</title>
        <authorList>
            <person name="Yin D."/>
            <person name="Schwarz E.M."/>
            <person name="Thomas C.G."/>
            <person name="Felde R.L."/>
            <person name="Korf I.F."/>
            <person name="Cutter A.D."/>
            <person name="Schartner C.M."/>
            <person name="Ralston E.J."/>
            <person name="Meyer B.J."/>
            <person name="Haag E.S."/>
        </authorList>
    </citation>
    <scope>NUCLEOTIDE SEQUENCE [LARGE SCALE GENOMIC DNA]</scope>
    <source>
        <strain evidence="5">JU1422</strain>
    </source>
</reference>
<dbReference type="PANTHER" id="PTHR23030">
    <property type="entry name" value="PCD6 INTERACTING PROTEIN-RELATED"/>
    <property type="match status" value="1"/>
</dbReference>
<dbReference type="SMART" id="SM01041">
    <property type="entry name" value="BRO1"/>
    <property type="match status" value="1"/>
</dbReference>
<dbReference type="GO" id="GO:0005768">
    <property type="term" value="C:endosome"/>
    <property type="evidence" value="ECO:0007669"/>
    <property type="project" value="TreeGrafter"/>
</dbReference>
<feature type="compositionally biased region" description="Low complexity" evidence="2">
    <location>
        <begin position="721"/>
        <end position="731"/>
    </location>
</feature>
<dbReference type="PANTHER" id="PTHR23030:SF39">
    <property type="entry name" value="PROGRAMMED CELL DEATH 6-INTERACTING PROTEIN"/>
    <property type="match status" value="1"/>
</dbReference>
<dbReference type="Gene3D" id="1.25.40.280">
    <property type="entry name" value="alix/aip1 like domains"/>
    <property type="match status" value="1"/>
</dbReference>
<feature type="domain" description="BRO1" evidence="3">
    <location>
        <begin position="5"/>
        <end position="396"/>
    </location>
</feature>
<organism evidence="4 5">
    <name type="scientific">Caenorhabditis nigoni</name>
    <dbReference type="NCBI Taxonomy" id="1611254"/>
    <lineage>
        <taxon>Eukaryota</taxon>
        <taxon>Metazoa</taxon>
        <taxon>Ecdysozoa</taxon>
        <taxon>Nematoda</taxon>
        <taxon>Chromadorea</taxon>
        <taxon>Rhabditida</taxon>
        <taxon>Rhabditina</taxon>
        <taxon>Rhabditomorpha</taxon>
        <taxon>Rhabditoidea</taxon>
        <taxon>Rhabditidae</taxon>
        <taxon>Peloderinae</taxon>
        <taxon>Caenorhabditis</taxon>
    </lineage>
</organism>
<dbReference type="InterPro" id="IPR038499">
    <property type="entry name" value="BRO1_sf"/>
</dbReference>
<evidence type="ECO:0000313" key="4">
    <source>
        <dbReference type="EMBL" id="PIC36084.1"/>
    </source>
</evidence>
<dbReference type="InterPro" id="IPR025304">
    <property type="entry name" value="ALIX_V_dom"/>
</dbReference>
<keyword evidence="1" id="KW-0175">Coiled coil</keyword>
<dbReference type="GO" id="GO:0000281">
    <property type="term" value="P:mitotic cytokinesis"/>
    <property type="evidence" value="ECO:0007669"/>
    <property type="project" value="TreeGrafter"/>
</dbReference>
<proteinExistence type="predicted"/>
<dbReference type="Proteomes" id="UP000230233">
    <property type="component" value="Chromosome IV"/>
</dbReference>
<dbReference type="STRING" id="1611254.A0A2G5U978"/>
<evidence type="ECO:0000259" key="3">
    <source>
        <dbReference type="PROSITE" id="PS51180"/>
    </source>
</evidence>
<dbReference type="EMBL" id="PDUG01000004">
    <property type="protein sequence ID" value="PIC36084.1"/>
    <property type="molecule type" value="Genomic_DNA"/>
</dbReference>
<sequence length="759" mass="85743">MAAFGFINAPLKSTHKVDLVKPLTTYNHFTASDDNWSDITEAIRELNKLRSKACCQPLDNNQSDLNILTRYYDQLVAIENKIIISATQNPVVFKWEDAFDEGSIFSSRVSLSLPDGSFERAAVLFNIGSLMSQIAAAQQFHTDDQIRISAKLFQQSAGVFAHLRDVVLGMFQQEPTPDLMPDTLAALSALMVAQWREAIYFKAHKDKIKAVSMVKISAQVAEHYADAQKMMTKDVVRGLWDTEWISIVNGKTIAYQAIAQFYQSEVNGENRQYGEQVSRLAGSLKLFEAAQEYLPKDITGIWDIYPTVSMAHTAAKKDNDFIYHERVADFQSLPGLEKAVLAKPTPITNPITPNFIDMFSTLVPVQVHNATQSYNARKAELVNMEIGRMREATQLMNAILASLNLPAALDNVTSTETIPESIKIKSAMLKQNGGSDKLERRLNSFRTYFLENTLAVCSRILEDEKENDDNMRKQLGTKWSRLPSDQLTGPLVTEIGRYRRILHTASKANEMVREKFEAHRHGLELLSENETELRSVIPGQTVRATGETDAVKRTSRKRVKNTNCDIVHDFLKAFAENQFINEEHISKEKIAQMFGDLTRRVQGSFDKQEKLMYEIQSANKKFIGERTGSSTGAERERVLKMLVQASDAYAELKANLEEGTKFYRDLKRNIDRLRQKVGDFETARQKEKEDLMEQLQLNNFSLSGTIPAPSGEPTIPPPRKQQPLQGQPQPQKMFQPQYQPTLAAPFPPSPGSFPSYQQQ</sequence>
<accession>A0A2G5U978</accession>
<dbReference type="PROSITE" id="PS51180">
    <property type="entry name" value="BRO1"/>
    <property type="match status" value="1"/>
</dbReference>
<dbReference type="Gene3D" id="1.20.120.560">
    <property type="entry name" value="alix/aip1 in complex with the ypdl late domain"/>
    <property type="match status" value="1"/>
</dbReference>
<evidence type="ECO:0000313" key="5">
    <source>
        <dbReference type="Proteomes" id="UP000230233"/>
    </source>
</evidence>
<feature type="coiled-coil region" evidence="1">
    <location>
        <begin position="656"/>
        <end position="690"/>
    </location>
</feature>
<feature type="region of interest" description="Disordered" evidence="2">
    <location>
        <begin position="701"/>
        <end position="759"/>
    </location>
</feature>
<name>A0A2G5U978_9PELO</name>
<dbReference type="Pfam" id="PF03097">
    <property type="entry name" value="BRO1"/>
    <property type="match status" value="1"/>
</dbReference>
<comment type="caution">
    <text evidence="4">The sequence shown here is derived from an EMBL/GenBank/DDBJ whole genome shotgun (WGS) entry which is preliminary data.</text>
</comment>
<dbReference type="CDD" id="cd09240">
    <property type="entry name" value="BRO1_Alix"/>
    <property type="match status" value="1"/>
</dbReference>
<dbReference type="AlphaFoldDB" id="A0A2G5U978"/>
<gene>
    <name evidence="4" type="primary">Cnig_chr_IV.g15209</name>
    <name evidence="4" type="ORF">B9Z55_015209</name>
</gene>
<dbReference type="FunFam" id="1.25.40.280:FF:000001">
    <property type="entry name" value="programmed cell death 6-interacting protein-like isoform X1"/>
    <property type="match status" value="1"/>
</dbReference>
<dbReference type="Pfam" id="PF13949">
    <property type="entry name" value="ALIX_LYPXL_bnd"/>
    <property type="match status" value="1"/>
</dbReference>
<dbReference type="Gene3D" id="1.20.140.50">
    <property type="entry name" value="alix/aip1 like domains"/>
    <property type="match status" value="1"/>
</dbReference>
<keyword evidence="5" id="KW-1185">Reference proteome</keyword>
<protein>
    <recommendedName>
        <fullName evidence="3">BRO1 domain-containing protein</fullName>
    </recommendedName>
</protein>
<dbReference type="InterPro" id="IPR004328">
    <property type="entry name" value="BRO1_dom"/>
</dbReference>